<comment type="function">
    <text evidence="10">Channel that opens in response to stretch forces in the membrane lipid bilayer. May participate in the regulation of osmotic pressure changes within the cell.</text>
</comment>
<comment type="subunit">
    <text evidence="10">Homopentamer.</text>
</comment>
<proteinExistence type="inferred from homology"/>
<evidence type="ECO:0000256" key="3">
    <source>
        <dbReference type="ARBA" id="ARBA00022448"/>
    </source>
</evidence>
<evidence type="ECO:0000256" key="6">
    <source>
        <dbReference type="ARBA" id="ARBA00022989"/>
    </source>
</evidence>
<evidence type="ECO:0000256" key="1">
    <source>
        <dbReference type="ARBA" id="ARBA00004651"/>
    </source>
</evidence>
<organism evidence="11 12">
    <name type="scientific">Cryobacterium levicorallinum</name>
    <dbReference type="NCBI Taxonomy" id="995038"/>
    <lineage>
        <taxon>Bacteria</taxon>
        <taxon>Bacillati</taxon>
        <taxon>Actinomycetota</taxon>
        <taxon>Actinomycetes</taxon>
        <taxon>Micrococcales</taxon>
        <taxon>Microbacteriaceae</taxon>
        <taxon>Cryobacterium</taxon>
    </lineage>
</organism>
<keyword evidence="12" id="KW-1185">Reference proteome</keyword>
<keyword evidence="3 10" id="KW-0813">Transport</keyword>
<keyword evidence="6 10" id="KW-1133">Transmembrane helix</keyword>
<evidence type="ECO:0000256" key="2">
    <source>
        <dbReference type="ARBA" id="ARBA00007254"/>
    </source>
</evidence>
<accession>A0ABY1EFT3</accession>
<evidence type="ECO:0000256" key="10">
    <source>
        <dbReference type="HAMAP-Rule" id="MF_00115"/>
    </source>
</evidence>
<dbReference type="SUPFAM" id="SSF81330">
    <property type="entry name" value="Gated mechanosensitive channel"/>
    <property type="match status" value="1"/>
</dbReference>
<keyword evidence="9 10" id="KW-0407">Ion channel</keyword>
<evidence type="ECO:0000256" key="7">
    <source>
        <dbReference type="ARBA" id="ARBA00023065"/>
    </source>
</evidence>
<dbReference type="RefSeq" id="WP_241994699.1">
    <property type="nucleotide sequence ID" value="NZ_BKAC01000011.1"/>
</dbReference>
<sequence length="163" mass="17236">MALTKTVAQVIRLEHPVINGFKEFIMRGNVIDLAVAVVIGTAFTALVTSIVTSIFNPLIASIFSAESLADSLVLPLRGGDVILFGAVIGALINFLLIAAVVYFAIVLPLNKLKEAQDRRRAAGVPSEVVADPTTELDLLTEIRDLLARNAATAASDEGSKHTA</sequence>
<comment type="caution">
    <text evidence="11">The sequence shown here is derived from an EMBL/GenBank/DDBJ whole genome shotgun (WGS) entry which is preliminary data.</text>
</comment>
<evidence type="ECO:0000313" key="11">
    <source>
        <dbReference type="EMBL" id="SFH70139.1"/>
    </source>
</evidence>
<dbReference type="InterPro" id="IPR037673">
    <property type="entry name" value="MSC/AndL"/>
</dbReference>
<dbReference type="HAMAP" id="MF_00115">
    <property type="entry name" value="MscL"/>
    <property type="match status" value="1"/>
</dbReference>
<evidence type="ECO:0000256" key="4">
    <source>
        <dbReference type="ARBA" id="ARBA00022475"/>
    </source>
</evidence>
<dbReference type="InterPro" id="IPR036019">
    <property type="entry name" value="MscL_channel"/>
</dbReference>
<keyword evidence="4 10" id="KW-1003">Cell membrane</keyword>
<comment type="subcellular location">
    <subcellularLocation>
        <location evidence="1 10">Cell membrane</location>
        <topology evidence="1 10">Multi-pass membrane protein</topology>
    </subcellularLocation>
</comment>
<dbReference type="InterPro" id="IPR019823">
    <property type="entry name" value="Mechanosensitive_channel_CS"/>
</dbReference>
<evidence type="ECO:0000256" key="8">
    <source>
        <dbReference type="ARBA" id="ARBA00023136"/>
    </source>
</evidence>
<dbReference type="PANTHER" id="PTHR30266:SF2">
    <property type="entry name" value="LARGE-CONDUCTANCE MECHANOSENSITIVE CHANNEL"/>
    <property type="match status" value="1"/>
</dbReference>
<dbReference type="Pfam" id="PF01741">
    <property type="entry name" value="MscL"/>
    <property type="match status" value="1"/>
</dbReference>
<dbReference type="PANTHER" id="PTHR30266">
    <property type="entry name" value="MECHANOSENSITIVE CHANNEL MSCL"/>
    <property type="match status" value="1"/>
</dbReference>
<evidence type="ECO:0000256" key="5">
    <source>
        <dbReference type="ARBA" id="ARBA00022692"/>
    </source>
</evidence>
<gene>
    <name evidence="10" type="primary">mscL</name>
    <name evidence="11" type="ORF">SAMN05216274_11227</name>
</gene>
<dbReference type="PROSITE" id="PS01327">
    <property type="entry name" value="MSCL"/>
    <property type="match status" value="1"/>
</dbReference>
<dbReference type="Gene3D" id="1.10.1200.120">
    <property type="entry name" value="Large-conductance mechanosensitive channel, MscL, domain 1"/>
    <property type="match status" value="1"/>
</dbReference>
<dbReference type="Proteomes" id="UP000199681">
    <property type="component" value="Unassembled WGS sequence"/>
</dbReference>
<evidence type="ECO:0000256" key="9">
    <source>
        <dbReference type="ARBA" id="ARBA00023303"/>
    </source>
</evidence>
<keyword evidence="5 10" id="KW-0812">Transmembrane</keyword>
<keyword evidence="8 10" id="KW-0472">Membrane</keyword>
<dbReference type="EMBL" id="FOPW01000012">
    <property type="protein sequence ID" value="SFH70139.1"/>
    <property type="molecule type" value="Genomic_DNA"/>
</dbReference>
<dbReference type="InterPro" id="IPR001185">
    <property type="entry name" value="MS_channel"/>
</dbReference>
<feature type="transmembrane region" description="Helical" evidence="10">
    <location>
        <begin position="30"/>
        <end position="63"/>
    </location>
</feature>
<reference evidence="11 12" key="1">
    <citation type="submission" date="2016-10" db="EMBL/GenBank/DDBJ databases">
        <authorList>
            <person name="Varghese N."/>
            <person name="Submissions S."/>
        </authorList>
    </citation>
    <scope>NUCLEOTIDE SEQUENCE [LARGE SCALE GENOMIC DNA]</scope>
    <source>
        <strain evidence="11 12">GMCC 1.11211</strain>
    </source>
</reference>
<feature type="transmembrane region" description="Helical" evidence="10">
    <location>
        <begin position="83"/>
        <end position="109"/>
    </location>
</feature>
<evidence type="ECO:0000313" key="12">
    <source>
        <dbReference type="Proteomes" id="UP000199681"/>
    </source>
</evidence>
<protein>
    <recommendedName>
        <fullName evidence="10">Large-conductance mechanosensitive channel</fullName>
    </recommendedName>
</protein>
<dbReference type="PRINTS" id="PR01264">
    <property type="entry name" value="MECHCHANNEL"/>
</dbReference>
<dbReference type="NCBIfam" id="TIGR00220">
    <property type="entry name" value="mscL"/>
    <property type="match status" value="1"/>
</dbReference>
<keyword evidence="7 10" id="KW-0406">Ion transport</keyword>
<comment type="similarity">
    <text evidence="2 10">Belongs to the MscL family.</text>
</comment>
<name>A0ABY1EFT3_9MICO</name>